<feature type="coiled-coil region" evidence="1">
    <location>
        <begin position="354"/>
        <end position="381"/>
    </location>
</feature>
<keyword evidence="1" id="KW-0175">Coiled coil</keyword>
<dbReference type="EMBL" id="AP028909">
    <property type="protein sequence ID" value="BES89281.1"/>
    <property type="molecule type" value="Genomic_DNA"/>
</dbReference>
<feature type="region of interest" description="Disordered" evidence="2">
    <location>
        <begin position="108"/>
        <end position="157"/>
    </location>
</feature>
<proteinExistence type="predicted"/>
<sequence length="471" mass="54626">MSNTKMTADSMGVLQTKKPNIYPTARDQYPVYRCPFQVVPEISLNNEDIKKFLDFKLEDNPETLHEILTRQGSPPVAAPAQWVRPDGVKRALWSRKRVVRPRKMSQYRVIPPYPPDEVASEASSSQSESEDYSESSLTTDVHTTAGAKPDQKAEPNLKHRWLDGTFCPKMRPLRWPDIRSIRTTQRRQRSDLLQRLEKARAEETYKHFILMKEEHLKTAEELQQERENLKREQEEEREREAERLRGLKVDRSPIKGALKSILTGLGDEEDLPIDIYELDKFCRQPLPNIDDLPAMMQQEEKANRGFVEYLDQNGLSEMFIGTLFMILSNAGPPENAKELLRLGLGGKPNETANVEDALQNIQETKDRIAELEKKRHDLRVKLLTVLKNNELPDEPEDPINDERPKRRMDYLLKEFRCKSRPNDVPIHEVYDLPEEAIKLLKYDVKAPGAEQYRRGYGKLQKDASTQQDYLP</sequence>
<evidence type="ECO:0000256" key="2">
    <source>
        <dbReference type="SAM" id="MobiDB-lite"/>
    </source>
</evidence>
<evidence type="ECO:0000313" key="4">
    <source>
        <dbReference type="Proteomes" id="UP001307889"/>
    </source>
</evidence>
<dbReference type="Proteomes" id="UP001307889">
    <property type="component" value="Chromosome 1"/>
</dbReference>
<reference evidence="3 4" key="1">
    <citation type="submission" date="2023-09" db="EMBL/GenBank/DDBJ databases">
        <title>Nesidiocoris tenuis whole genome shotgun sequence.</title>
        <authorList>
            <person name="Shibata T."/>
            <person name="Shimoda M."/>
            <person name="Kobayashi T."/>
            <person name="Uehara T."/>
        </authorList>
    </citation>
    <scope>NUCLEOTIDE SEQUENCE [LARGE SCALE GENOMIC DNA]</scope>
    <source>
        <strain evidence="3 4">Japan</strain>
    </source>
</reference>
<keyword evidence="4" id="KW-1185">Reference proteome</keyword>
<evidence type="ECO:0000256" key="1">
    <source>
        <dbReference type="SAM" id="Coils"/>
    </source>
</evidence>
<accession>A0ABN7AEI6</accession>
<name>A0ABN7AEI6_9HEMI</name>
<evidence type="ECO:0000313" key="3">
    <source>
        <dbReference type="EMBL" id="BES89281.1"/>
    </source>
</evidence>
<gene>
    <name evidence="3" type="ORF">NTJ_02090</name>
</gene>
<organism evidence="3 4">
    <name type="scientific">Nesidiocoris tenuis</name>
    <dbReference type="NCBI Taxonomy" id="355587"/>
    <lineage>
        <taxon>Eukaryota</taxon>
        <taxon>Metazoa</taxon>
        <taxon>Ecdysozoa</taxon>
        <taxon>Arthropoda</taxon>
        <taxon>Hexapoda</taxon>
        <taxon>Insecta</taxon>
        <taxon>Pterygota</taxon>
        <taxon>Neoptera</taxon>
        <taxon>Paraneoptera</taxon>
        <taxon>Hemiptera</taxon>
        <taxon>Heteroptera</taxon>
        <taxon>Panheteroptera</taxon>
        <taxon>Cimicomorpha</taxon>
        <taxon>Miridae</taxon>
        <taxon>Dicyphina</taxon>
        <taxon>Nesidiocoris</taxon>
    </lineage>
</organism>
<feature type="coiled-coil region" evidence="1">
    <location>
        <begin position="182"/>
        <end position="250"/>
    </location>
</feature>
<protein>
    <submittedName>
        <fullName evidence="3">Uncharacterized protein</fullName>
    </submittedName>
</protein>